<dbReference type="EMBL" id="CAJVPY010006404">
    <property type="protein sequence ID" value="CAG8662103.1"/>
    <property type="molecule type" value="Genomic_DNA"/>
</dbReference>
<name>A0A9N9HBU7_9GLOM</name>
<dbReference type="AlphaFoldDB" id="A0A9N9HBU7"/>
<sequence>MVNDNSQIKETNNKEKGYQVEYLQENSETQIAAIEEVFQVIAQNYFPEDLDEEMEMVSQNPNAENRWEEDINSNIEYLQDLLTELAIEAELEITWSTMNGYQNEYIQNTSSEDEVQPMELDEVYLIDISQWGELTTGLEFEETNEYHENAVAYFGLDPSWHEADYSDFFPEIPGLNFDSEDWSQPMDTYID</sequence>
<proteinExistence type="predicted"/>
<protein>
    <submittedName>
        <fullName evidence="1">15047_t:CDS:1</fullName>
    </submittedName>
</protein>
<reference evidence="1" key="1">
    <citation type="submission" date="2021-06" db="EMBL/GenBank/DDBJ databases">
        <authorList>
            <person name="Kallberg Y."/>
            <person name="Tangrot J."/>
            <person name="Rosling A."/>
        </authorList>
    </citation>
    <scope>NUCLEOTIDE SEQUENCE</scope>
    <source>
        <strain evidence="1">MA453B</strain>
    </source>
</reference>
<accession>A0A9N9HBU7</accession>
<keyword evidence="2" id="KW-1185">Reference proteome</keyword>
<organism evidence="1 2">
    <name type="scientific">Dentiscutata erythropus</name>
    <dbReference type="NCBI Taxonomy" id="1348616"/>
    <lineage>
        <taxon>Eukaryota</taxon>
        <taxon>Fungi</taxon>
        <taxon>Fungi incertae sedis</taxon>
        <taxon>Mucoromycota</taxon>
        <taxon>Glomeromycotina</taxon>
        <taxon>Glomeromycetes</taxon>
        <taxon>Diversisporales</taxon>
        <taxon>Gigasporaceae</taxon>
        <taxon>Dentiscutata</taxon>
    </lineage>
</organism>
<dbReference type="Proteomes" id="UP000789405">
    <property type="component" value="Unassembled WGS sequence"/>
</dbReference>
<evidence type="ECO:0000313" key="1">
    <source>
        <dbReference type="EMBL" id="CAG8662103.1"/>
    </source>
</evidence>
<evidence type="ECO:0000313" key="2">
    <source>
        <dbReference type="Proteomes" id="UP000789405"/>
    </source>
</evidence>
<gene>
    <name evidence="1" type="ORF">DERYTH_LOCUS10769</name>
</gene>
<comment type="caution">
    <text evidence="1">The sequence shown here is derived from an EMBL/GenBank/DDBJ whole genome shotgun (WGS) entry which is preliminary data.</text>
</comment>